<dbReference type="SUPFAM" id="SSF75169">
    <property type="entry name" value="DsrEFH-like"/>
    <property type="match status" value="1"/>
</dbReference>
<reference evidence="2" key="1">
    <citation type="journal article" date="2019" name="Int. J. Syst. Evol. Microbiol.">
        <title>The Global Catalogue of Microorganisms (GCM) 10K type strain sequencing project: providing services to taxonomists for standard genome sequencing and annotation.</title>
        <authorList>
            <consortium name="The Broad Institute Genomics Platform"/>
            <consortium name="The Broad Institute Genome Sequencing Center for Infectious Disease"/>
            <person name="Wu L."/>
            <person name="Ma J."/>
        </authorList>
    </citation>
    <scope>NUCLEOTIDE SEQUENCE [LARGE SCALE GENOMIC DNA]</scope>
    <source>
        <strain evidence="2">JCM 17727</strain>
    </source>
</reference>
<dbReference type="Gene3D" id="3.40.1260.10">
    <property type="entry name" value="DsrEFH-like"/>
    <property type="match status" value="1"/>
</dbReference>
<name>A0ABP8I6A9_9GAMM</name>
<dbReference type="InterPro" id="IPR007215">
    <property type="entry name" value="Sulphur_relay_TusB/DsrH"/>
</dbReference>
<keyword evidence="2" id="KW-1185">Reference proteome</keyword>
<proteinExistence type="predicted"/>
<organism evidence="1 2">
    <name type="scientific">Kangiella taiwanensis</name>
    <dbReference type="NCBI Taxonomy" id="1079179"/>
    <lineage>
        <taxon>Bacteria</taxon>
        <taxon>Pseudomonadati</taxon>
        <taxon>Pseudomonadota</taxon>
        <taxon>Gammaproteobacteria</taxon>
        <taxon>Kangiellales</taxon>
        <taxon>Kangiellaceae</taxon>
        <taxon>Kangiella</taxon>
    </lineage>
</organism>
<sequence>MTTLYILNNPDLFQQCSAVLDENDGLLLIENAVVLAQQLEPKTAGFVLEEDLVARGLDSNGSWGNKDYDGFVALTLEYDKTVSWL</sequence>
<dbReference type="Proteomes" id="UP001501294">
    <property type="component" value="Unassembled WGS sequence"/>
</dbReference>
<accession>A0ABP8I6A9</accession>
<dbReference type="EMBL" id="BAABFU010000003">
    <property type="protein sequence ID" value="GAA4352125.1"/>
    <property type="molecule type" value="Genomic_DNA"/>
</dbReference>
<evidence type="ECO:0008006" key="3">
    <source>
        <dbReference type="Google" id="ProtNLM"/>
    </source>
</evidence>
<evidence type="ECO:0000313" key="2">
    <source>
        <dbReference type="Proteomes" id="UP001501294"/>
    </source>
</evidence>
<dbReference type="RefSeq" id="WP_223579669.1">
    <property type="nucleotide sequence ID" value="NZ_BAABFU010000003.1"/>
</dbReference>
<evidence type="ECO:0000313" key="1">
    <source>
        <dbReference type="EMBL" id="GAA4352125.1"/>
    </source>
</evidence>
<comment type="caution">
    <text evidence="1">The sequence shown here is derived from an EMBL/GenBank/DDBJ whole genome shotgun (WGS) entry which is preliminary data.</text>
</comment>
<protein>
    <recommendedName>
        <fullName evidence="3">Sulfurtransferase complex subunit TusB</fullName>
    </recommendedName>
</protein>
<dbReference type="Pfam" id="PF04077">
    <property type="entry name" value="DsrH"/>
    <property type="match status" value="1"/>
</dbReference>
<dbReference type="InterPro" id="IPR027396">
    <property type="entry name" value="DsrEFH-like"/>
</dbReference>
<gene>
    <name evidence="1" type="ORF">GCM10023150_19500</name>
</gene>